<dbReference type="Gene3D" id="1.10.3720.10">
    <property type="entry name" value="MetI-like"/>
    <property type="match status" value="1"/>
</dbReference>
<evidence type="ECO:0000313" key="9">
    <source>
        <dbReference type="EMBL" id="MBB5072163.1"/>
    </source>
</evidence>
<keyword evidence="5 7" id="KW-1133">Transmembrane helix</keyword>
<comment type="caution">
    <text evidence="9">The sequence shown here is derived from an EMBL/GenBank/DDBJ whole genome shotgun (WGS) entry which is preliminary data.</text>
</comment>
<feature type="transmembrane region" description="Helical" evidence="7">
    <location>
        <begin position="94"/>
        <end position="116"/>
    </location>
</feature>
<dbReference type="PANTHER" id="PTHR30151">
    <property type="entry name" value="ALKANE SULFONATE ABC TRANSPORTER-RELATED, MEMBRANE SUBUNIT"/>
    <property type="match status" value="1"/>
</dbReference>
<evidence type="ECO:0000256" key="5">
    <source>
        <dbReference type="ARBA" id="ARBA00022989"/>
    </source>
</evidence>
<dbReference type="SUPFAM" id="SSF161098">
    <property type="entry name" value="MetI-like"/>
    <property type="match status" value="1"/>
</dbReference>
<keyword evidence="6 7" id="KW-0472">Membrane</keyword>
<feature type="transmembrane region" description="Helical" evidence="7">
    <location>
        <begin position="219"/>
        <end position="238"/>
    </location>
</feature>
<reference evidence="9 10" key="1">
    <citation type="submission" date="2020-08" db="EMBL/GenBank/DDBJ databases">
        <title>Sequencing the genomes of 1000 actinobacteria strains.</title>
        <authorList>
            <person name="Klenk H.-P."/>
        </authorList>
    </citation>
    <scope>NUCLEOTIDE SEQUENCE [LARGE SCALE GENOMIC DNA]</scope>
    <source>
        <strain evidence="9 10">DSM 45582</strain>
    </source>
</reference>
<comment type="subcellular location">
    <subcellularLocation>
        <location evidence="1 7">Cell membrane</location>
        <topology evidence="1 7">Multi-pass membrane protein</topology>
    </subcellularLocation>
</comment>
<organism evidence="9 10">
    <name type="scientific">Saccharopolyspora gloriosae</name>
    <dbReference type="NCBI Taxonomy" id="455344"/>
    <lineage>
        <taxon>Bacteria</taxon>
        <taxon>Bacillati</taxon>
        <taxon>Actinomycetota</taxon>
        <taxon>Actinomycetes</taxon>
        <taxon>Pseudonocardiales</taxon>
        <taxon>Pseudonocardiaceae</taxon>
        <taxon>Saccharopolyspora</taxon>
    </lineage>
</organism>
<dbReference type="RefSeq" id="WP_184483311.1">
    <property type="nucleotide sequence ID" value="NZ_JACHIV010000001.1"/>
</dbReference>
<gene>
    <name evidence="9" type="ORF">BJ969_005251</name>
</gene>
<evidence type="ECO:0000256" key="1">
    <source>
        <dbReference type="ARBA" id="ARBA00004651"/>
    </source>
</evidence>
<dbReference type="CDD" id="cd06261">
    <property type="entry name" value="TM_PBP2"/>
    <property type="match status" value="1"/>
</dbReference>
<evidence type="ECO:0000259" key="8">
    <source>
        <dbReference type="PROSITE" id="PS50928"/>
    </source>
</evidence>
<accession>A0A840NQ42</accession>
<keyword evidence="4 7" id="KW-0812">Transmembrane</keyword>
<feature type="transmembrane region" description="Helical" evidence="7">
    <location>
        <begin position="185"/>
        <end position="207"/>
    </location>
</feature>
<protein>
    <submittedName>
        <fullName evidence="9">NitT/TauT family transport system permease protein</fullName>
    </submittedName>
</protein>
<keyword evidence="3" id="KW-1003">Cell membrane</keyword>
<dbReference type="GO" id="GO:0055085">
    <property type="term" value="P:transmembrane transport"/>
    <property type="evidence" value="ECO:0007669"/>
    <property type="project" value="InterPro"/>
</dbReference>
<evidence type="ECO:0000256" key="2">
    <source>
        <dbReference type="ARBA" id="ARBA00022448"/>
    </source>
</evidence>
<dbReference type="Pfam" id="PF00528">
    <property type="entry name" value="BPD_transp_1"/>
    <property type="match status" value="1"/>
</dbReference>
<dbReference type="PANTHER" id="PTHR30151:SF25">
    <property type="entry name" value="TAURINE TRANSPORT SYSTEM PERMEASE PROTEIN TAUC"/>
    <property type="match status" value="1"/>
</dbReference>
<evidence type="ECO:0000313" key="10">
    <source>
        <dbReference type="Proteomes" id="UP000580474"/>
    </source>
</evidence>
<evidence type="ECO:0000256" key="4">
    <source>
        <dbReference type="ARBA" id="ARBA00022692"/>
    </source>
</evidence>
<sequence length="255" mass="26764">MARLARGLAGLAGLLVLWELCCALGVLDARFIPPPSTVGPRIVELLGTDAEFALDTIATILTFLIALGLAALIAIPLGLLLGSVRPARVAGLTVVEFLRPLPAVALLPLFMLLLGSGPETKIVLATYAALWPILFNTMYALDEMDPLYTDIARSFGFGKVRTMFTVALPHAAPFIATGIRISASIALVVVVVVELIAGGARGVGTFILEASSGGGQMDLVLAGTVIVGAIGYLINSGLQQAQRRLFGWTESREEL</sequence>
<dbReference type="Proteomes" id="UP000580474">
    <property type="component" value="Unassembled WGS sequence"/>
</dbReference>
<dbReference type="EMBL" id="JACHIV010000001">
    <property type="protein sequence ID" value="MBB5072163.1"/>
    <property type="molecule type" value="Genomic_DNA"/>
</dbReference>
<keyword evidence="2 7" id="KW-0813">Transport</keyword>
<dbReference type="PROSITE" id="PS50928">
    <property type="entry name" value="ABC_TM1"/>
    <property type="match status" value="1"/>
</dbReference>
<dbReference type="InterPro" id="IPR035906">
    <property type="entry name" value="MetI-like_sf"/>
</dbReference>
<feature type="transmembrane region" description="Helical" evidence="7">
    <location>
        <begin position="57"/>
        <end position="82"/>
    </location>
</feature>
<evidence type="ECO:0000256" key="3">
    <source>
        <dbReference type="ARBA" id="ARBA00022475"/>
    </source>
</evidence>
<keyword evidence="10" id="KW-1185">Reference proteome</keyword>
<name>A0A840NQ42_9PSEU</name>
<dbReference type="InterPro" id="IPR000515">
    <property type="entry name" value="MetI-like"/>
</dbReference>
<feature type="transmembrane region" description="Helical" evidence="7">
    <location>
        <begin position="122"/>
        <end position="141"/>
    </location>
</feature>
<proteinExistence type="inferred from homology"/>
<evidence type="ECO:0000256" key="7">
    <source>
        <dbReference type="RuleBase" id="RU363032"/>
    </source>
</evidence>
<evidence type="ECO:0000256" key="6">
    <source>
        <dbReference type="ARBA" id="ARBA00023136"/>
    </source>
</evidence>
<dbReference type="AlphaFoldDB" id="A0A840NQ42"/>
<feature type="domain" description="ABC transmembrane type-1" evidence="8">
    <location>
        <begin position="56"/>
        <end position="238"/>
    </location>
</feature>
<dbReference type="GO" id="GO:0005886">
    <property type="term" value="C:plasma membrane"/>
    <property type="evidence" value="ECO:0007669"/>
    <property type="project" value="UniProtKB-SubCell"/>
</dbReference>
<dbReference type="GO" id="GO:0010438">
    <property type="term" value="P:cellular response to sulfur starvation"/>
    <property type="evidence" value="ECO:0007669"/>
    <property type="project" value="TreeGrafter"/>
</dbReference>
<comment type="similarity">
    <text evidence="7">Belongs to the binding-protein-dependent transport system permease family.</text>
</comment>